<gene>
    <name evidence="1" type="ORF">HP552_30835</name>
</gene>
<dbReference type="Proteomes" id="UP000526125">
    <property type="component" value="Unassembled WGS sequence"/>
</dbReference>
<evidence type="ECO:0000313" key="2">
    <source>
        <dbReference type="Proteomes" id="UP000526125"/>
    </source>
</evidence>
<dbReference type="RefSeq" id="WP_175399182.1">
    <property type="nucleotide sequence ID" value="NZ_JABMCB010000203.1"/>
</dbReference>
<dbReference type="Pfam" id="PF08680">
    <property type="entry name" value="DUF1779"/>
    <property type="match status" value="1"/>
</dbReference>
<proteinExistence type="predicted"/>
<comment type="caution">
    <text evidence="1">The sequence shown here is derived from an EMBL/GenBank/DDBJ whole genome shotgun (WGS) entry which is preliminary data.</text>
</comment>
<dbReference type="Gene3D" id="3.30.360.40">
    <property type="entry name" value="YwmB-like"/>
    <property type="match status" value="1"/>
</dbReference>
<accession>A0A7Y6EZF4</accession>
<dbReference type="SUPFAM" id="SSF143842">
    <property type="entry name" value="YwmB-like"/>
    <property type="match status" value="1"/>
</dbReference>
<dbReference type="AlphaFoldDB" id="A0A7Y6EZF4"/>
<evidence type="ECO:0000313" key="1">
    <source>
        <dbReference type="EMBL" id="NUU79585.1"/>
    </source>
</evidence>
<protein>
    <recommendedName>
        <fullName evidence="3">TATA-box binding protein</fullName>
    </recommendedName>
</protein>
<keyword evidence="2" id="KW-1185">Reference proteome</keyword>
<name>A0A7Y6EZF4_9BACL</name>
<evidence type="ECO:0008006" key="3">
    <source>
        <dbReference type="Google" id="ProtNLM"/>
    </source>
</evidence>
<sequence length="248" mass="26962">MLNRWMTAGLVAMALIIVIGMTKVYAGNGEKSESEGTKLEQLMKTSNAAMDQIERMIIKWQGQGIGNAQEQAELLAGQLGLPQPVLIRQTGHDVYRSEIQAEGQHAGIRMNAIVTGENGYYVIVQLSGDKFTNSSQLTSLHEQVNQTLAESGVEATWNYAVQGKGASDATASIQLQKMEDKLSGQLSMHAAERYTDANTASVSYRVPELSTAIQSGSHILNMQMAVHQDDDTGSNRITLGFPVITIEY</sequence>
<dbReference type="InterPro" id="IPR014794">
    <property type="entry name" value="DUF1779"/>
</dbReference>
<reference evidence="1 2" key="1">
    <citation type="submission" date="2020-05" db="EMBL/GenBank/DDBJ databases">
        <title>Genome Sequencing of Type Strains.</title>
        <authorList>
            <person name="Lemaire J.F."/>
            <person name="Inderbitzin P."/>
            <person name="Gregorio O.A."/>
            <person name="Collins S.B."/>
            <person name="Wespe N."/>
            <person name="Knight-Connoni V."/>
        </authorList>
    </citation>
    <scope>NUCLEOTIDE SEQUENCE [LARGE SCALE GENOMIC DNA]</scope>
    <source>
        <strain evidence="1 2">LMG 21957</strain>
    </source>
</reference>
<organism evidence="1 2">
    <name type="scientific">Paenibacillus xylanilyticus</name>
    <dbReference type="NCBI Taxonomy" id="248903"/>
    <lineage>
        <taxon>Bacteria</taxon>
        <taxon>Bacillati</taxon>
        <taxon>Bacillota</taxon>
        <taxon>Bacilli</taxon>
        <taxon>Bacillales</taxon>
        <taxon>Paenibacillaceae</taxon>
        <taxon>Paenibacillus</taxon>
    </lineage>
</organism>
<dbReference type="InterPro" id="IPR036209">
    <property type="entry name" value="YwmB-like_sf"/>
</dbReference>
<dbReference type="EMBL" id="JABMCB010000203">
    <property type="protein sequence ID" value="NUU79585.1"/>
    <property type="molecule type" value="Genomic_DNA"/>
</dbReference>